<proteinExistence type="predicted"/>
<organism evidence="2 3">
    <name type="scientific">Carnegiea gigantea</name>
    <dbReference type="NCBI Taxonomy" id="171969"/>
    <lineage>
        <taxon>Eukaryota</taxon>
        <taxon>Viridiplantae</taxon>
        <taxon>Streptophyta</taxon>
        <taxon>Embryophyta</taxon>
        <taxon>Tracheophyta</taxon>
        <taxon>Spermatophyta</taxon>
        <taxon>Magnoliopsida</taxon>
        <taxon>eudicotyledons</taxon>
        <taxon>Gunneridae</taxon>
        <taxon>Pentapetalae</taxon>
        <taxon>Caryophyllales</taxon>
        <taxon>Cactineae</taxon>
        <taxon>Cactaceae</taxon>
        <taxon>Cactoideae</taxon>
        <taxon>Echinocereeae</taxon>
        <taxon>Carnegiea</taxon>
    </lineage>
</organism>
<feature type="compositionally biased region" description="Basic and acidic residues" evidence="1">
    <location>
        <begin position="147"/>
        <end position="156"/>
    </location>
</feature>
<sequence length="275" mass="31432">MKQQSKMEWLHYGDENTRLFFAKTKQRKLAPYIYPIKDGNDNTVEGFEVLGKTLYNYKEQLGTQYSTRESIDAEVALHQPFTDKDIKEAFFSIPSIKSPDLDGFSSGFYKVTWSVINPLRGRPRIKVSTAKKRTPGGSAETANPQKSDYETTKEPIEQEHPATEVTGAMDQRMEEQKIRTPRISSYVAMVDTDEGMQLNYVSAKIVDGIKYARIEKQDVALELEHWSTAVLCGVMGANPPLEVMEGYIRRIWRNLSITKVAMVRKGLFLVRFENE</sequence>
<evidence type="ECO:0000313" key="2">
    <source>
        <dbReference type="EMBL" id="KAJ8429999.1"/>
    </source>
</evidence>
<evidence type="ECO:0000256" key="1">
    <source>
        <dbReference type="SAM" id="MobiDB-lite"/>
    </source>
</evidence>
<dbReference type="EMBL" id="JAKOGI010000835">
    <property type="protein sequence ID" value="KAJ8429999.1"/>
    <property type="molecule type" value="Genomic_DNA"/>
</dbReference>
<name>A0A9Q1JS43_9CARY</name>
<feature type="region of interest" description="Disordered" evidence="1">
    <location>
        <begin position="128"/>
        <end position="156"/>
    </location>
</feature>
<dbReference type="PANTHER" id="PTHR33233">
    <property type="entry name" value="ENDONUCLEASE/EXONUCLEASE/PHOSPHATASE"/>
    <property type="match status" value="1"/>
</dbReference>
<dbReference type="OrthoDB" id="1934719at2759"/>
<dbReference type="Proteomes" id="UP001153076">
    <property type="component" value="Unassembled WGS sequence"/>
</dbReference>
<gene>
    <name evidence="2" type="ORF">Cgig2_033924</name>
</gene>
<dbReference type="PANTHER" id="PTHR33233:SF17">
    <property type="entry name" value="DUF4283 DOMAIN-CONTAINING PROTEIN"/>
    <property type="match status" value="1"/>
</dbReference>
<dbReference type="AlphaFoldDB" id="A0A9Q1JS43"/>
<comment type="caution">
    <text evidence="2">The sequence shown here is derived from an EMBL/GenBank/DDBJ whole genome shotgun (WGS) entry which is preliminary data.</text>
</comment>
<keyword evidence="3" id="KW-1185">Reference proteome</keyword>
<evidence type="ECO:0000313" key="3">
    <source>
        <dbReference type="Proteomes" id="UP001153076"/>
    </source>
</evidence>
<reference evidence="2" key="1">
    <citation type="submission" date="2022-04" db="EMBL/GenBank/DDBJ databases">
        <title>Carnegiea gigantea Genome sequencing and assembly v2.</title>
        <authorList>
            <person name="Copetti D."/>
            <person name="Sanderson M.J."/>
            <person name="Burquez A."/>
            <person name="Wojciechowski M.F."/>
        </authorList>
    </citation>
    <scope>NUCLEOTIDE SEQUENCE</scope>
    <source>
        <strain evidence="2">SGP5-SGP5p</strain>
        <tissue evidence="2">Aerial part</tissue>
    </source>
</reference>
<accession>A0A9Q1JS43</accession>
<protein>
    <submittedName>
        <fullName evidence="2">Uncharacterized protein</fullName>
    </submittedName>
</protein>